<organism evidence="3 4">
    <name type="scientific">Deinococcus antarcticus</name>
    <dbReference type="NCBI Taxonomy" id="1298767"/>
    <lineage>
        <taxon>Bacteria</taxon>
        <taxon>Thermotogati</taxon>
        <taxon>Deinococcota</taxon>
        <taxon>Deinococci</taxon>
        <taxon>Deinococcales</taxon>
        <taxon>Deinococcaceae</taxon>
        <taxon>Deinococcus</taxon>
    </lineage>
</organism>
<keyword evidence="2" id="KW-0472">Membrane</keyword>
<comment type="caution">
    <text evidence="3">The sequence shown here is derived from an EMBL/GenBank/DDBJ whole genome shotgun (WGS) entry which is preliminary data.</text>
</comment>
<feature type="transmembrane region" description="Helical" evidence="2">
    <location>
        <begin position="6"/>
        <end position="26"/>
    </location>
</feature>
<evidence type="ECO:0000256" key="1">
    <source>
        <dbReference type="SAM" id="MobiDB-lite"/>
    </source>
</evidence>
<keyword evidence="2" id="KW-0812">Transmembrane</keyword>
<proteinExistence type="predicted"/>
<dbReference type="RefSeq" id="WP_380078861.1">
    <property type="nucleotide sequence ID" value="NZ_JBHRZF010000154.1"/>
</dbReference>
<evidence type="ECO:0000313" key="4">
    <source>
        <dbReference type="Proteomes" id="UP001595748"/>
    </source>
</evidence>
<sequence>MTPPDWFLQLLGAGSLALLIFLLYSLRYSLRFRRKPQPARRRKVRSIPEQQERRDEMEARRLAHERDVLRPGLLHAAFTRDSVSMGDDSSMEGHWHLLTFEEDLPMSSVLGPPIYKVLASIQGGRATWVIQLHEPLAAPIKPNAGRVRVTDVAVVAQQWPTPRLLVPDFPVSRVGRGTLFALYLAQLNPDQVYDALKDRPEEKIEVQPHFSERRSERQLEALRHLPNPRVQETYTRYTHNSSEVPARQRVMMRVQSTPPSQT</sequence>
<evidence type="ECO:0000313" key="3">
    <source>
        <dbReference type="EMBL" id="MFC3861702.1"/>
    </source>
</evidence>
<feature type="region of interest" description="Disordered" evidence="1">
    <location>
        <begin position="39"/>
        <end position="58"/>
    </location>
</feature>
<name>A0ABV8AB42_9DEIO</name>
<keyword evidence="2" id="KW-1133">Transmembrane helix</keyword>
<reference evidence="4" key="1">
    <citation type="journal article" date="2019" name="Int. J. Syst. Evol. Microbiol.">
        <title>The Global Catalogue of Microorganisms (GCM) 10K type strain sequencing project: providing services to taxonomists for standard genome sequencing and annotation.</title>
        <authorList>
            <consortium name="The Broad Institute Genomics Platform"/>
            <consortium name="The Broad Institute Genome Sequencing Center for Infectious Disease"/>
            <person name="Wu L."/>
            <person name="Ma J."/>
        </authorList>
    </citation>
    <scope>NUCLEOTIDE SEQUENCE [LARGE SCALE GENOMIC DNA]</scope>
    <source>
        <strain evidence="4">CCTCC AB 2013263</strain>
    </source>
</reference>
<gene>
    <name evidence="3" type="ORF">ACFOPQ_13120</name>
</gene>
<protein>
    <submittedName>
        <fullName evidence="3">Uncharacterized protein</fullName>
    </submittedName>
</protein>
<accession>A0ABV8AB42</accession>
<dbReference type="EMBL" id="JBHRZF010000154">
    <property type="protein sequence ID" value="MFC3861702.1"/>
    <property type="molecule type" value="Genomic_DNA"/>
</dbReference>
<evidence type="ECO:0000256" key="2">
    <source>
        <dbReference type="SAM" id="Phobius"/>
    </source>
</evidence>
<keyword evidence="4" id="KW-1185">Reference proteome</keyword>
<dbReference type="Proteomes" id="UP001595748">
    <property type="component" value="Unassembled WGS sequence"/>
</dbReference>